<name>A0ABT1HEN8_9NOCA</name>
<sequence length="52" mass="5863">MKLTNVRPNSHRRTRVFGPIGGGVIARHRLARLWPEDGERMATAAELRALNL</sequence>
<dbReference type="EMBL" id="JAMTCJ010000002">
    <property type="protein sequence ID" value="MCP2176195.1"/>
    <property type="molecule type" value="Genomic_DNA"/>
</dbReference>
<dbReference type="Proteomes" id="UP001206895">
    <property type="component" value="Unassembled WGS sequence"/>
</dbReference>
<protein>
    <submittedName>
        <fullName evidence="1">Uncharacterized protein</fullName>
    </submittedName>
</protein>
<organism evidence="1 2">
    <name type="scientific">Williamsia maris</name>
    <dbReference type="NCBI Taxonomy" id="72806"/>
    <lineage>
        <taxon>Bacteria</taxon>
        <taxon>Bacillati</taxon>
        <taxon>Actinomycetota</taxon>
        <taxon>Actinomycetes</taxon>
        <taxon>Mycobacteriales</taxon>
        <taxon>Nocardiaceae</taxon>
        <taxon>Williamsia</taxon>
    </lineage>
</organism>
<evidence type="ECO:0000313" key="2">
    <source>
        <dbReference type="Proteomes" id="UP001206895"/>
    </source>
</evidence>
<comment type="caution">
    <text evidence="1">The sequence shown here is derived from an EMBL/GenBank/DDBJ whole genome shotgun (WGS) entry which is preliminary data.</text>
</comment>
<accession>A0ABT1HEN8</accession>
<reference evidence="1 2" key="1">
    <citation type="submission" date="2022-06" db="EMBL/GenBank/DDBJ databases">
        <title>Genomic Encyclopedia of Archaeal and Bacterial Type Strains, Phase II (KMG-II): from individual species to whole genera.</title>
        <authorList>
            <person name="Goeker M."/>
        </authorList>
    </citation>
    <scope>NUCLEOTIDE SEQUENCE [LARGE SCALE GENOMIC DNA]</scope>
    <source>
        <strain evidence="1 2">DSM 44693</strain>
    </source>
</reference>
<proteinExistence type="predicted"/>
<evidence type="ECO:0000313" key="1">
    <source>
        <dbReference type="EMBL" id="MCP2176195.1"/>
    </source>
</evidence>
<keyword evidence="2" id="KW-1185">Reference proteome</keyword>
<gene>
    <name evidence="1" type="ORF">LX13_002014</name>
</gene>